<evidence type="ECO:0000259" key="1">
    <source>
        <dbReference type="PROSITE" id="PS50887"/>
    </source>
</evidence>
<dbReference type="CDD" id="cd01949">
    <property type="entry name" value="GGDEF"/>
    <property type="match status" value="1"/>
</dbReference>
<accession>A0A0S7YAY6</accession>
<evidence type="ECO:0000313" key="3">
    <source>
        <dbReference type="Proteomes" id="UP000051012"/>
    </source>
</evidence>
<dbReference type="NCBIfam" id="TIGR00254">
    <property type="entry name" value="GGDEF"/>
    <property type="match status" value="1"/>
</dbReference>
<dbReference type="InterPro" id="IPR000160">
    <property type="entry name" value="GGDEF_dom"/>
</dbReference>
<dbReference type="AlphaFoldDB" id="A0A0S7YAY6"/>
<dbReference type="InterPro" id="IPR043128">
    <property type="entry name" value="Rev_trsase/Diguanyl_cyclase"/>
</dbReference>
<dbReference type="SUPFAM" id="SSF55073">
    <property type="entry name" value="Nucleotide cyclase"/>
    <property type="match status" value="1"/>
</dbReference>
<dbReference type="PROSITE" id="PS50887">
    <property type="entry name" value="GGDEF"/>
    <property type="match status" value="1"/>
</dbReference>
<dbReference type="Gene3D" id="3.30.70.270">
    <property type="match status" value="1"/>
</dbReference>
<dbReference type="InterPro" id="IPR052163">
    <property type="entry name" value="DGC-Regulatory_Protein"/>
</dbReference>
<dbReference type="PANTHER" id="PTHR46663">
    <property type="entry name" value="DIGUANYLATE CYCLASE DGCT-RELATED"/>
    <property type="match status" value="1"/>
</dbReference>
<dbReference type="InterPro" id="IPR029787">
    <property type="entry name" value="Nucleotide_cyclase"/>
</dbReference>
<comment type="caution">
    <text evidence="2">The sequence shown here is derived from an EMBL/GenBank/DDBJ whole genome shotgun (WGS) entry which is preliminary data.</text>
</comment>
<feature type="domain" description="GGDEF" evidence="1">
    <location>
        <begin position="1"/>
        <end position="111"/>
    </location>
</feature>
<name>A0A0S7YAY6_UNCT6</name>
<sequence length="120" mass="13405">MGDKLLQHVGERLSSVLRKGDTVARMGGDEFMLLLPEITHVGDSSTIAQKILTGVRTPLKIEQHQLHITTSIGVAVYPLDGLDADTLMKNADIAMYWAKDKGRNDYQRYDQTMNAKKNPH</sequence>
<reference evidence="2 3" key="1">
    <citation type="journal article" date="2015" name="Microbiome">
        <title>Genomic resolution of linkages in carbon, nitrogen, and sulfur cycling among widespread estuary sediment bacteria.</title>
        <authorList>
            <person name="Baker B.J."/>
            <person name="Lazar C.S."/>
            <person name="Teske A.P."/>
            <person name="Dick G.J."/>
        </authorList>
    </citation>
    <scope>NUCLEOTIDE SEQUENCE [LARGE SCALE GENOMIC DNA]</scope>
    <source>
        <strain evidence="2">DG_78</strain>
    </source>
</reference>
<dbReference type="PANTHER" id="PTHR46663:SF3">
    <property type="entry name" value="SLL0267 PROTEIN"/>
    <property type="match status" value="1"/>
</dbReference>
<organism evidence="2 3">
    <name type="scientific">candidate division TA06 bacterium DG_78</name>
    <dbReference type="NCBI Taxonomy" id="1703772"/>
    <lineage>
        <taxon>Bacteria</taxon>
        <taxon>Bacteria division TA06</taxon>
    </lineage>
</organism>
<protein>
    <recommendedName>
        <fullName evidence="1">GGDEF domain-containing protein</fullName>
    </recommendedName>
</protein>
<proteinExistence type="predicted"/>
<gene>
    <name evidence="2" type="ORF">AMJ52_08690</name>
</gene>
<dbReference type="SMART" id="SM00267">
    <property type="entry name" value="GGDEF"/>
    <property type="match status" value="1"/>
</dbReference>
<dbReference type="EMBL" id="LJNI01000128">
    <property type="protein sequence ID" value="KPJ71369.1"/>
    <property type="molecule type" value="Genomic_DNA"/>
</dbReference>
<evidence type="ECO:0000313" key="2">
    <source>
        <dbReference type="EMBL" id="KPJ71369.1"/>
    </source>
</evidence>
<dbReference type="Proteomes" id="UP000051012">
    <property type="component" value="Unassembled WGS sequence"/>
</dbReference>
<dbReference type="Pfam" id="PF00990">
    <property type="entry name" value="GGDEF"/>
    <property type="match status" value="1"/>
</dbReference>